<proteinExistence type="predicted"/>
<dbReference type="InterPro" id="IPR056789">
    <property type="entry name" value="LRR_R13L1-DRL21"/>
</dbReference>
<dbReference type="Pfam" id="PF23559">
    <property type="entry name" value="WHD_DRP"/>
    <property type="match status" value="1"/>
</dbReference>
<evidence type="ECO:0000313" key="5">
    <source>
        <dbReference type="Proteomes" id="UP000298652"/>
    </source>
</evidence>
<dbReference type="InterPro" id="IPR032675">
    <property type="entry name" value="LRR_dom_sf"/>
</dbReference>
<accession>A0A4V6Y863</accession>
<sequence>MSQAPTQLENELDQLKTKLLISSSEWGMVEAHLLQLKYTTYDAEDLHREFENQALRHKIEDASRSRAGQLVSSSSLNIAKHLVHASSKRIVIRDTKDQLHKVMAEVKEVLCLIGLDRVQPVQMLGVTLTIDRAAEINQVISQMGMPLTMGSTSAGSKGKGTEAASHDAMASTSKAKRLNFDSNSSAGLAETANCGNSEGHFTVRIRVCVSDLFDIERMKKEIIKTIQPNIDLSCGLGVLEADLWHMLKIQKFLLSFYAPLKNGLEGSMILVTTRHKNIAQNVTAWSKCSCKPVQLEGLPAGVFWEFFKKCAFGKECPESYPRLQEIGQSISSKLHGTPLAAKTLGRLLSSNLTEQHWRTIKDSELWEQEQKDGEILPALRLSYLYLPTELRRCFAFCSIFPKDYSFKRHEIVDIWVAEGFVSPQYLDDLRGRCLFQTDPKFPNQDKYVMHDLIHDTAQYVSIHECFSMKDLSGMTNKPRHMSVEVDGKSLSTMTNIQNLNKLRSLRFRTELDVEITWFSQLSNILFLSLKGCKLKSLPQSICGLNSHRYVDISYSNINEVPSKFWCLNSLQVVVAFGSCLRTIHQDPLLTYQRNLRYFTVEARRGVIGELKGMNQLSGMLCIKSIHTVRSKEQAAEARLVDKKYLKEIELNWRTNPRVFEPKPRENEVIDGLCPNERIECPWLLG</sequence>
<dbReference type="GO" id="GO:0098542">
    <property type="term" value="P:defense response to other organism"/>
    <property type="evidence" value="ECO:0007669"/>
    <property type="project" value="TreeGrafter"/>
</dbReference>
<dbReference type="OMA" id="ERIECPW"/>
<dbReference type="Gene3D" id="3.80.10.10">
    <property type="entry name" value="Ribonuclease Inhibitor"/>
    <property type="match status" value="1"/>
</dbReference>
<dbReference type="InterPro" id="IPR058922">
    <property type="entry name" value="WHD_DRP"/>
</dbReference>
<dbReference type="InterPro" id="IPR036388">
    <property type="entry name" value="WH-like_DNA-bd_sf"/>
</dbReference>
<keyword evidence="5" id="KW-1185">Reference proteome</keyword>
<dbReference type="GO" id="GO:0043531">
    <property type="term" value="F:ADP binding"/>
    <property type="evidence" value="ECO:0007669"/>
    <property type="project" value="InterPro"/>
</dbReference>
<evidence type="ECO:0000313" key="4">
    <source>
        <dbReference type="EMBL" id="TKW09106.1"/>
    </source>
</evidence>
<dbReference type="InterPro" id="IPR044974">
    <property type="entry name" value="Disease_R_plants"/>
</dbReference>
<dbReference type="Gramene" id="TKW09106">
    <property type="protein sequence ID" value="TKW09106"/>
    <property type="gene ID" value="SEVIR_6G071100v2"/>
</dbReference>
<protein>
    <submittedName>
        <fullName evidence="4">Uncharacterized protein</fullName>
    </submittedName>
</protein>
<dbReference type="InterPro" id="IPR042197">
    <property type="entry name" value="Apaf_helical"/>
</dbReference>
<organism evidence="4 5">
    <name type="scientific">Setaria viridis</name>
    <name type="common">Green bristlegrass</name>
    <name type="synonym">Setaria italica subsp. viridis</name>
    <dbReference type="NCBI Taxonomy" id="4556"/>
    <lineage>
        <taxon>Eukaryota</taxon>
        <taxon>Viridiplantae</taxon>
        <taxon>Streptophyta</taxon>
        <taxon>Embryophyta</taxon>
        <taxon>Tracheophyta</taxon>
        <taxon>Spermatophyta</taxon>
        <taxon>Magnoliopsida</taxon>
        <taxon>Liliopsida</taxon>
        <taxon>Poales</taxon>
        <taxon>Poaceae</taxon>
        <taxon>PACMAD clade</taxon>
        <taxon>Panicoideae</taxon>
        <taxon>Panicodae</taxon>
        <taxon>Paniceae</taxon>
        <taxon>Cenchrinae</taxon>
        <taxon>Setaria</taxon>
    </lineage>
</organism>
<keyword evidence="1" id="KW-0611">Plant defense</keyword>
<feature type="domain" description="Disease resistance protein winged helix" evidence="2">
    <location>
        <begin position="399"/>
        <end position="455"/>
    </location>
</feature>
<dbReference type="EMBL" id="CM016557">
    <property type="protein sequence ID" value="TKW09106.1"/>
    <property type="molecule type" value="Genomic_DNA"/>
</dbReference>
<name>A0A4V6Y863_SETVI</name>
<evidence type="ECO:0000256" key="1">
    <source>
        <dbReference type="ARBA" id="ARBA00022821"/>
    </source>
</evidence>
<evidence type="ECO:0000259" key="2">
    <source>
        <dbReference type="Pfam" id="PF23559"/>
    </source>
</evidence>
<dbReference type="PANTHER" id="PTHR23155:SF1241">
    <property type="entry name" value="DISEASE RESISTANCE RPP13-LIKE PROTEIN 1-RELATED"/>
    <property type="match status" value="1"/>
</dbReference>
<dbReference type="SUPFAM" id="SSF52540">
    <property type="entry name" value="P-loop containing nucleoside triphosphate hydrolases"/>
    <property type="match status" value="1"/>
</dbReference>
<dbReference type="Proteomes" id="UP000298652">
    <property type="component" value="Chromosome 6"/>
</dbReference>
<evidence type="ECO:0000259" key="3">
    <source>
        <dbReference type="Pfam" id="PF25019"/>
    </source>
</evidence>
<reference evidence="4" key="1">
    <citation type="submission" date="2019-03" db="EMBL/GenBank/DDBJ databases">
        <title>WGS assembly of Setaria viridis.</title>
        <authorList>
            <person name="Huang P."/>
            <person name="Jenkins J."/>
            <person name="Grimwood J."/>
            <person name="Barry K."/>
            <person name="Healey A."/>
            <person name="Mamidi S."/>
            <person name="Sreedasyam A."/>
            <person name="Shu S."/>
            <person name="Feldman M."/>
            <person name="Wu J."/>
            <person name="Yu Y."/>
            <person name="Chen C."/>
            <person name="Johnson J."/>
            <person name="Rokhsar D."/>
            <person name="Baxter I."/>
            <person name="Schmutz J."/>
            <person name="Brutnell T."/>
            <person name="Kellogg E."/>
        </authorList>
    </citation>
    <scope>NUCLEOTIDE SEQUENCE [LARGE SCALE GENOMIC DNA]</scope>
</reference>
<dbReference type="Gene3D" id="1.10.10.10">
    <property type="entry name" value="Winged helix-like DNA-binding domain superfamily/Winged helix DNA-binding domain"/>
    <property type="match status" value="1"/>
</dbReference>
<dbReference type="Pfam" id="PF25019">
    <property type="entry name" value="LRR_R13L1-DRL21"/>
    <property type="match status" value="1"/>
</dbReference>
<dbReference type="PANTHER" id="PTHR23155">
    <property type="entry name" value="DISEASE RESISTANCE PROTEIN RP"/>
    <property type="match status" value="1"/>
</dbReference>
<dbReference type="InterPro" id="IPR027417">
    <property type="entry name" value="P-loop_NTPase"/>
</dbReference>
<dbReference type="SUPFAM" id="SSF52058">
    <property type="entry name" value="L domain-like"/>
    <property type="match status" value="1"/>
</dbReference>
<feature type="domain" description="R13L1/DRL21-like LRR repeat region" evidence="3">
    <location>
        <begin position="607"/>
        <end position="679"/>
    </location>
</feature>
<dbReference type="Gene3D" id="1.10.8.430">
    <property type="entry name" value="Helical domain of apoptotic protease-activating factors"/>
    <property type="match status" value="1"/>
</dbReference>
<dbReference type="AlphaFoldDB" id="A0A4V6Y863"/>
<gene>
    <name evidence="4" type="ORF">SEVIR_6G071100v2</name>
</gene>